<evidence type="ECO:0000256" key="2">
    <source>
        <dbReference type="ARBA" id="ARBA00022692"/>
    </source>
</evidence>
<feature type="transmembrane region" description="Helical" evidence="8">
    <location>
        <begin position="213"/>
        <end position="235"/>
    </location>
</feature>
<dbReference type="GO" id="GO:0034486">
    <property type="term" value="P:vacuolar transmembrane transport"/>
    <property type="evidence" value="ECO:0007669"/>
    <property type="project" value="UniProtKB-ARBA"/>
</dbReference>
<reference evidence="10" key="4">
    <citation type="journal article" date="2015" name="G3 (Bethesda)">
        <title>Genome sequences of three phytopathogenic species of the Magnaporthaceae family of fungi.</title>
        <authorList>
            <person name="Okagaki L.H."/>
            <person name="Nunes C.C."/>
            <person name="Sailsbery J."/>
            <person name="Clay B."/>
            <person name="Brown D."/>
            <person name="John T."/>
            <person name="Oh Y."/>
            <person name="Young N."/>
            <person name="Fitzgerald M."/>
            <person name="Haas B.J."/>
            <person name="Zeng Q."/>
            <person name="Young S."/>
            <person name="Adiconis X."/>
            <person name="Fan L."/>
            <person name="Levin J.Z."/>
            <person name="Mitchell T.K."/>
            <person name="Okubara P.A."/>
            <person name="Farman M.L."/>
            <person name="Kohn L.M."/>
            <person name="Birren B."/>
            <person name="Ma L.-J."/>
            <person name="Dean R.A."/>
        </authorList>
    </citation>
    <scope>NUCLEOTIDE SEQUENCE</scope>
    <source>
        <strain evidence="10">R3-111a-1</strain>
    </source>
</reference>
<reference evidence="9" key="2">
    <citation type="submission" date="2010-07" db="EMBL/GenBank/DDBJ databases">
        <authorList>
            <consortium name="The Broad Institute Genome Sequencing Platform"/>
            <consortium name="Broad Institute Genome Sequencing Center for Infectious Disease"/>
            <person name="Ma L.-J."/>
            <person name="Dead R."/>
            <person name="Young S."/>
            <person name="Zeng Q."/>
            <person name="Koehrsen M."/>
            <person name="Alvarado L."/>
            <person name="Berlin A."/>
            <person name="Chapman S.B."/>
            <person name="Chen Z."/>
            <person name="Freedman E."/>
            <person name="Gellesch M."/>
            <person name="Goldberg J."/>
            <person name="Griggs A."/>
            <person name="Gujja S."/>
            <person name="Heilman E.R."/>
            <person name="Heiman D."/>
            <person name="Hepburn T."/>
            <person name="Howarth C."/>
            <person name="Jen D."/>
            <person name="Larson L."/>
            <person name="Mehta T."/>
            <person name="Neiman D."/>
            <person name="Pearson M."/>
            <person name="Roberts A."/>
            <person name="Saif S."/>
            <person name="Shea T."/>
            <person name="Shenoy N."/>
            <person name="Sisk P."/>
            <person name="Stolte C."/>
            <person name="Sykes S."/>
            <person name="Walk T."/>
            <person name="White J."/>
            <person name="Yandava C."/>
            <person name="Haas B."/>
            <person name="Nusbaum C."/>
            <person name="Birren B."/>
        </authorList>
    </citation>
    <scope>NUCLEOTIDE SEQUENCE</scope>
    <source>
        <strain evidence="9">R3-111a-1</strain>
    </source>
</reference>
<keyword evidence="3 8" id="KW-1133">Transmembrane helix</keyword>
<evidence type="ECO:0000313" key="11">
    <source>
        <dbReference type="Proteomes" id="UP000006039"/>
    </source>
</evidence>
<dbReference type="InterPro" id="IPR051415">
    <property type="entry name" value="LAAT-1"/>
</dbReference>
<comment type="similarity">
    <text evidence="5">Belongs to the laat-1 family.</text>
</comment>
<reference evidence="9" key="3">
    <citation type="submission" date="2010-09" db="EMBL/GenBank/DDBJ databases">
        <title>Annotation of Gaeumannomyces graminis var. tritici R3-111a-1.</title>
        <authorList>
            <consortium name="The Broad Institute Genome Sequencing Platform"/>
            <person name="Ma L.-J."/>
            <person name="Dead R."/>
            <person name="Young S.K."/>
            <person name="Zeng Q."/>
            <person name="Gargeya S."/>
            <person name="Fitzgerald M."/>
            <person name="Haas B."/>
            <person name="Abouelleil A."/>
            <person name="Alvarado L."/>
            <person name="Arachchi H.M."/>
            <person name="Berlin A."/>
            <person name="Brown A."/>
            <person name="Chapman S.B."/>
            <person name="Chen Z."/>
            <person name="Dunbar C."/>
            <person name="Freedman E."/>
            <person name="Gearin G."/>
            <person name="Gellesch M."/>
            <person name="Goldberg J."/>
            <person name="Griggs A."/>
            <person name="Gujja S."/>
            <person name="Heiman D."/>
            <person name="Howarth C."/>
            <person name="Larson L."/>
            <person name="Lui A."/>
            <person name="MacDonald P.J.P."/>
            <person name="Mehta T."/>
            <person name="Montmayeur A."/>
            <person name="Murphy C."/>
            <person name="Neiman D."/>
            <person name="Pearson M."/>
            <person name="Priest M."/>
            <person name="Roberts A."/>
            <person name="Saif S."/>
            <person name="Shea T."/>
            <person name="Shenoy N."/>
            <person name="Sisk P."/>
            <person name="Stolte C."/>
            <person name="Sykes S."/>
            <person name="Yandava C."/>
            <person name="Wortman J."/>
            <person name="Nusbaum C."/>
            <person name="Birren B."/>
        </authorList>
    </citation>
    <scope>NUCLEOTIDE SEQUENCE</scope>
    <source>
        <strain evidence="9">R3-111a-1</strain>
    </source>
</reference>
<evidence type="ECO:0000313" key="10">
    <source>
        <dbReference type="EnsemblFungi" id="EJT70935"/>
    </source>
</evidence>
<feature type="transmembrane region" description="Helical" evidence="8">
    <location>
        <begin position="89"/>
        <end position="110"/>
    </location>
</feature>
<dbReference type="SMART" id="SM00679">
    <property type="entry name" value="CTNS"/>
    <property type="match status" value="2"/>
</dbReference>
<proteinExistence type="inferred from homology"/>
<dbReference type="GeneID" id="20352416"/>
<dbReference type="eggNOG" id="KOG2913">
    <property type="taxonomic scope" value="Eukaryota"/>
</dbReference>
<dbReference type="RefSeq" id="XP_009228113.1">
    <property type="nucleotide sequence ID" value="XM_009229849.1"/>
</dbReference>
<keyword evidence="11" id="KW-1185">Reference proteome</keyword>
<evidence type="ECO:0000256" key="5">
    <source>
        <dbReference type="ARBA" id="ARBA00038039"/>
    </source>
</evidence>
<dbReference type="Pfam" id="PF04193">
    <property type="entry name" value="PQ-loop"/>
    <property type="match status" value="2"/>
</dbReference>
<evidence type="ECO:0000256" key="7">
    <source>
        <dbReference type="SAM" id="MobiDB-lite"/>
    </source>
</evidence>
<comment type="subcellular location">
    <subcellularLocation>
        <location evidence="1">Membrane</location>
        <topology evidence="1">Multi-pass membrane protein</topology>
    </subcellularLocation>
</comment>
<reference evidence="11" key="1">
    <citation type="submission" date="2010-07" db="EMBL/GenBank/DDBJ databases">
        <title>The genome sequence of Gaeumannomyces graminis var. tritici strain R3-111a-1.</title>
        <authorList>
            <consortium name="The Broad Institute Genome Sequencing Platform"/>
            <person name="Ma L.-J."/>
            <person name="Dead R."/>
            <person name="Young S."/>
            <person name="Zeng Q."/>
            <person name="Koehrsen M."/>
            <person name="Alvarado L."/>
            <person name="Berlin A."/>
            <person name="Chapman S.B."/>
            <person name="Chen Z."/>
            <person name="Freedman E."/>
            <person name="Gellesch M."/>
            <person name="Goldberg J."/>
            <person name="Griggs A."/>
            <person name="Gujja S."/>
            <person name="Heilman E.R."/>
            <person name="Heiman D."/>
            <person name="Hepburn T."/>
            <person name="Howarth C."/>
            <person name="Jen D."/>
            <person name="Larson L."/>
            <person name="Mehta T."/>
            <person name="Neiman D."/>
            <person name="Pearson M."/>
            <person name="Roberts A."/>
            <person name="Saif S."/>
            <person name="Shea T."/>
            <person name="Shenoy N."/>
            <person name="Sisk P."/>
            <person name="Stolte C."/>
            <person name="Sykes S."/>
            <person name="Walk T."/>
            <person name="White J."/>
            <person name="Yandava C."/>
            <person name="Haas B."/>
            <person name="Nusbaum C."/>
            <person name="Birren B."/>
        </authorList>
    </citation>
    <scope>NUCLEOTIDE SEQUENCE [LARGE SCALE GENOMIC DNA]</scope>
    <source>
        <strain evidence="11">R3-111a-1</strain>
    </source>
</reference>
<organism evidence="9">
    <name type="scientific">Gaeumannomyces tritici (strain R3-111a-1)</name>
    <name type="common">Wheat and barley take-all root rot fungus</name>
    <name type="synonym">Gaeumannomyces graminis var. tritici</name>
    <dbReference type="NCBI Taxonomy" id="644352"/>
    <lineage>
        <taxon>Eukaryota</taxon>
        <taxon>Fungi</taxon>
        <taxon>Dikarya</taxon>
        <taxon>Ascomycota</taxon>
        <taxon>Pezizomycotina</taxon>
        <taxon>Sordariomycetes</taxon>
        <taxon>Sordariomycetidae</taxon>
        <taxon>Magnaporthales</taxon>
        <taxon>Magnaporthaceae</taxon>
        <taxon>Gaeumannomyces</taxon>
    </lineage>
</organism>
<dbReference type="GO" id="GO:0098852">
    <property type="term" value="C:lytic vacuole membrane"/>
    <property type="evidence" value="ECO:0007669"/>
    <property type="project" value="UniProtKB-ARBA"/>
</dbReference>
<dbReference type="HOGENOM" id="CLU_019699_0_0_1"/>
<gene>
    <name evidence="10" type="primary">20352416</name>
    <name evidence="9" type="ORF">GGTG_11958</name>
</gene>
<evidence type="ECO:0000256" key="1">
    <source>
        <dbReference type="ARBA" id="ARBA00004141"/>
    </source>
</evidence>
<dbReference type="Gene3D" id="1.20.1280.290">
    <property type="match status" value="2"/>
</dbReference>
<name>J3PEM7_GAET3</name>
<feature type="transmembrane region" description="Helical" evidence="8">
    <location>
        <begin position="326"/>
        <end position="347"/>
    </location>
</feature>
<keyword evidence="2 8" id="KW-0812">Transmembrane</keyword>
<keyword evidence="4 8" id="KW-0472">Membrane</keyword>
<feature type="transmembrane region" description="Helical" evidence="8">
    <location>
        <begin position="25"/>
        <end position="48"/>
    </location>
</feature>
<evidence type="ECO:0000256" key="6">
    <source>
        <dbReference type="ARBA" id="ARBA00050768"/>
    </source>
</evidence>
<protein>
    <submittedName>
        <fullName evidence="9">Vacuolar membrane PQ loop repeat protein</fullName>
    </submittedName>
</protein>
<feature type="transmembrane region" description="Helical" evidence="8">
    <location>
        <begin position="60"/>
        <end position="83"/>
    </location>
</feature>
<dbReference type="OrthoDB" id="8048523at2759"/>
<feature type="transmembrane region" description="Helical" evidence="8">
    <location>
        <begin position="255"/>
        <end position="273"/>
    </location>
</feature>
<dbReference type="Proteomes" id="UP000006039">
    <property type="component" value="Unassembled WGS sequence"/>
</dbReference>
<dbReference type="EMBL" id="GL385401">
    <property type="protein sequence ID" value="EJT70935.1"/>
    <property type="molecule type" value="Genomic_DNA"/>
</dbReference>
<feature type="transmembrane region" description="Helical" evidence="8">
    <location>
        <begin position="293"/>
        <end position="314"/>
    </location>
</feature>
<dbReference type="PANTHER" id="PTHR16201">
    <property type="entry name" value="SEVEN TRANSMEMBRANE PROTEIN 1-RELATED"/>
    <property type="match status" value="1"/>
</dbReference>
<dbReference type="PANTHER" id="PTHR16201:SF44">
    <property type="entry name" value="SEVEN TRANSMEMBRANE PROTEIN 1"/>
    <property type="match status" value="1"/>
</dbReference>
<dbReference type="FunFam" id="1.20.1280.290:FF:000012">
    <property type="entry name" value="Vacuolar membrane PQ loop repeat protein"/>
    <property type="match status" value="1"/>
</dbReference>
<reference evidence="10" key="5">
    <citation type="submission" date="2018-04" db="UniProtKB">
        <authorList>
            <consortium name="EnsemblFungi"/>
        </authorList>
    </citation>
    <scope>IDENTIFICATION</scope>
    <source>
        <strain evidence="10">R3-111a-1</strain>
    </source>
</reference>
<dbReference type="FunFam" id="1.20.1280.290:FF:000009">
    <property type="entry name" value="PQ loop repeat family protein"/>
    <property type="match status" value="1"/>
</dbReference>
<dbReference type="VEuPathDB" id="FungiDB:GGTG_11958"/>
<evidence type="ECO:0000256" key="3">
    <source>
        <dbReference type="ARBA" id="ARBA00022989"/>
    </source>
</evidence>
<feature type="region of interest" description="Disordered" evidence="7">
    <location>
        <begin position="120"/>
        <end position="184"/>
    </location>
</feature>
<dbReference type="EnsemblFungi" id="EJT70935">
    <property type="protein sequence ID" value="EJT70935"/>
    <property type="gene ID" value="GGTG_11958"/>
</dbReference>
<comment type="catalytic activity">
    <reaction evidence="6">
        <text>L-histidine(out) + L-arginine(in) = L-histidine(in) + L-arginine(out)</text>
        <dbReference type="Rhea" id="RHEA:71063"/>
        <dbReference type="ChEBI" id="CHEBI:32682"/>
        <dbReference type="ChEBI" id="CHEBI:57595"/>
    </reaction>
</comment>
<accession>J3PEM7</accession>
<dbReference type="AlphaFoldDB" id="J3PEM7"/>
<evidence type="ECO:0000313" key="9">
    <source>
        <dbReference type="EMBL" id="EJT70935.1"/>
    </source>
</evidence>
<dbReference type="InterPro" id="IPR006603">
    <property type="entry name" value="PQ-loop_rpt"/>
</dbReference>
<dbReference type="GO" id="GO:0015174">
    <property type="term" value="F:basic amino acid transmembrane transporter activity"/>
    <property type="evidence" value="ECO:0007669"/>
    <property type="project" value="UniProtKB-ARBA"/>
</dbReference>
<sequence length="361" mass="38695">MASLLSAGAASLAAAAVGTPPPGEVLSGVFGSISLTAWICLLLPQLITNYKAKSADGLSMAFLFVWLLGDVTNLLGALATGLAPTGVALAIYFCFADLILIGQSLYYNALNARRAARARRRASEPAAGTAPEMTDDMTGADGDNNTAVEDADEEAPLLARQHHQRRRSSSMGLPGSHRRNSTLRRDVSNLDPLARIITGEDETPDRSPWLHNALSLLTVYAVGTAGFFLSYHMGAWNQPAAGDGAPKLSEGDADAVMAFGMVMGYVSAVLYLCARIPQIWKNYQEKSCEGLALLFFLLSLTGNFTYGVSLIAYSQDRDYLIRTIPWLFGSVGTIVEDCVIFVQFRIYDAPRQQSKASATGP</sequence>
<evidence type="ECO:0000256" key="4">
    <source>
        <dbReference type="ARBA" id="ARBA00023136"/>
    </source>
</evidence>
<evidence type="ECO:0000256" key="8">
    <source>
        <dbReference type="SAM" id="Phobius"/>
    </source>
</evidence>